<organism evidence="5 6">
    <name type="scientific">Conidiobolus coronatus (strain ATCC 28846 / CBS 209.66 / NRRL 28638)</name>
    <name type="common">Delacroixia coronata</name>
    <dbReference type="NCBI Taxonomy" id="796925"/>
    <lineage>
        <taxon>Eukaryota</taxon>
        <taxon>Fungi</taxon>
        <taxon>Fungi incertae sedis</taxon>
        <taxon>Zoopagomycota</taxon>
        <taxon>Entomophthoromycotina</taxon>
        <taxon>Entomophthoromycetes</taxon>
        <taxon>Entomophthorales</taxon>
        <taxon>Ancylistaceae</taxon>
        <taxon>Conidiobolus</taxon>
    </lineage>
</organism>
<feature type="compositionally biased region" description="Basic and acidic residues" evidence="3">
    <location>
        <begin position="119"/>
        <end position="136"/>
    </location>
</feature>
<feature type="domain" description="Fumarate lyase N-terminal" evidence="4">
    <location>
        <begin position="261"/>
        <end position="404"/>
    </location>
</feature>
<evidence type="ECO:0000313" key="6">
    <source>
        <dbReference type="Proteomes" id="UP000070444"/>
    </source>
</evidence>
<dbReference type="GO" id="GO:0006108">
    <property type="term" value="P:malate metabolic process"/>
    <property type="evidence" value="ECO:0007669"/>
    <property type="project" value="TreeGrafter"/>
</dbReference>
<proteinExistence type="inferred from homology"/>
<evidence type="ECO:0000259" key="4">
    <source>
        <dbReference type="Pfam" id="PF00206"/>
    </source>
</evidence>
<evidence type="ECO:0000256" key="2">
    <source>
        <dbReference type="ARBA" id="ARBA00012921"/>
    </source>
</evidence>
<feature type="region of interest" description="Disordered" evidence="3">
    <location>
        <begin position="45"/>
        <end position="65"/>
    </location>
</feature>
<feature type="region of interest" description="Disordered" evidence="3">
    <location>
        <begin position="150"/>
        <end position="178"/>
    </location>
</feature>
<dbReference type="GO" id="GO:0006106">
    <property type="term" value="P:fumarate metabolic process"/>
    <property type="evidence" value="ECO:0007669"/>
    <property type="project" value="InterPro"/>
</dbReference>
<evidence type="ECO:0000313" key="5">
    <source>
        <dbReference type="EMBL" id="KXN73230.1"/>
    </source>
</evidence>
<dbReference type="PANTHER" id="PTHR11444">
    <property type="entry name" value="ASPARTATEAMMONIA/ARGININOSUCCINATE/ADENYLOSUCCINATE LYASE"/>
    <property type="match status" value="1"/>
</dbReference>
<dbReference type="EC" id="4.2.1.2" evidence="2"/>
<dbReference type="GO" id="GO:0005739">
    <property type="term" value="C:mitochondrion"/>
    <property type="evidence" value="ECO:0007669"/>
    <property type="project" value="TreeGrafter"/>
</dbReference>
<gene>
    <name evidence="5" type="ORF">CONCODRAFT_3903</name>
</gene>
<feature type="compositionally biased region" description="Polar residues" evidence="3">
    <location>
        <begin position="150"/>
        <end position="160"/>
    </location>
</feature>
<evidence type="ECO:0000256" key="3">
    <source>
        <dbReference type="SAM" id="MobiDB-lite"/>
    </source>
</evidence>
<dbReference type="Pfam" id="PF00206">
    <property type="entry name" value="Lyase_1"/>
    <property type="match status" value="1"/>
</dbReference>
<dbReference type="InterPro" id="IPR008948">
    <property type="entry name" value="L-Aspartase-like"/>
</dbReference>
<dbReference type="PANTHER" id="PTHR11444:SF1">
    <property type="entry name" value="FUMARATE HYDRATASE, MITOCHONDRIAL"/>
    <property type="match status" value="1"/>
</dbReference>
<dbReference type="SUPFAM" id="SSF48557">
    <property type="entry name" value="L-aspartase-like"/>
    <property type="match status" value="1"/>
</dbReference>
<keyword evidence="6" id="KW-1185">Reference proteome</keyword>
<dbReference type="InterPro" id="IPR022761">
    <property type="entry name" value="Fumarate_lyase_N"/>
</dbReference>
<sequence length="563" mass="63686">MCSTDILRVGRAKLKNKKEFDTYTVLLDGQDALVTIIDEADSLKGSRTSKKQGSMGRYGTPYRKPRKQLLPSWESDYNKKFGALRSEIETGFAHMAIGEKIALITITENNESIIHGRIHQSEQKRKETDSEKRDEQDSCLDVYYDNMENGTINRTTSSDNISEDMSLETSSEGNPDDNEFGIRILDRKVEQNSIFYNKYYGSAPTCSSTEVKPEISKRNASYAGYLSRGDLSESSLSEGNASATRFLTTYFGQRGSSFHPTLYSLVVYEIQHTLIPALKTLRDELDNKAKSFKHIIKIGRTHLQDATPLTLGQEFSDYVQQLTYGIERVEQTLPRLYNLAQGGTAVGTGLNTRKGFDSQFAETIAKITNIPFKTAPNKFEALAAHDAMVEAHGALNTVATSLRYMKNINFFELDFINPLYSTKGYNYFDVLKKLDKQGILLEDDAVKAWYGSAKSTRVNEMKKVLESVSIVDKISKGELIYENLDPETRNKLAYQGFSERSSPNKFIKNKKRYYNNHVSPINLLENILHGNIFGERDIPDAVKRTFNDLPDKIKQKFAPSCRN</sequence>
<dbReference type="GO" id="GO:0006099">
    <property type="term" value="P:tricarboxylic acid cycle"/>
    <property type="evidence" value="ECO:0007669"/>
    <property type="project" value="TreeGrafter"/>
</dbReference>
<comment type="similarity">
    <text evidence="1">Belongs to the class-II fumarase/aspartase family. Fumarase subfamily.</text>
</comment>
<dbReference type="PRINTS" id="PR00149">
    <property type="entry name" value="FUMRATELYASE"/>
</dbReference>
<dbReference type="InterPro" id="IPR000362">
    <property type="entry name" value="Fumarate_lyase_fam"/>
</dbReference>
<feature type="region of interest" description="Disordered" evidence="3">
    <location>
        <begin position="115"/>
        <end position="137"/>
    </location>
</feature>
<dbReference type="InterPro" id="IPR005677">
    <property type="entry name" value="Fum_hydII"/>
</dbReference>
<evidence type="ECO:0000256" key="1">
    <source>
        <dbReference type="ARBA" id="ARBA00009084"/>
    </source>
</evidence>
<dbReference type="Proteomes" id="UP000070444">
    <property type="component" value="Unassembled WGS sequence"/>
</dbReference>
<reference evidence="5 6" key="1">
    <citation type="journal article" date="2015" name="Genome Biol. Evol.">
        <title>Phylogenomic analyses indicate that early fungi evolved digesting cell walls of algal ancestors of land plants.</title>
        <authorList>
            <person name="Chang Y."/>
            <person name="Wang S."/>
            <person name="Sekimoto S."/>
            <person name="Aerts A.L."/>
            <person name="Choi C."/>
            <person name="Clum A."/>
            <person name="LaButti K.M."/>
            <person name="Lindquist E.A."/>
            <person name="Yee Ngan C."/>
            <person name="Ohm R.A."/>
            <person name="Salamov A.A."/>
            <person name="Grigoriev I.V."/>
            <person name="Spatafora J.W."/>
            <person name="Berbee M.L."/>
        </authorList>
    </citation>
    <scope>NUCLEOTIDE SEQUENCE [LARGE SCALE GENOMIC DNA]</scope>
    <source>
        <strain evidence="5 6">NRRL 28638</strain>
    </source>
</reference>
<dbReference type="EMBL" id="KQ964440">
    <property type="protein sequence ID" value="KXN73230.1"/>
    <property type="molecule type" value="Genomic_DNA"/>
</dbReference>
<name>A0A137PE21_CONC2</name>
<protein>
    <recommendedName>
        <fullName evidence="2">fumarate hydratase</fullName>
        <ecNumber evidence="2">4.2.1.2</ecNumber>
    </recommendedName>
</protein>
<dbReference type="AlphaFoldDB" id="A0A137PE21"/>
<dbReference type="STRING" id="796925.A0A137PE21"/>
<accession>A0A137PE21</accession>
<dbReference type="Gene3D" id="1.20.200.10">
    <property type="entry name" value="Fumarase/aspartase (Central domain)"/>
    <property type="match status" value="1"/>
</dbReference>
<dbReference type="GO" id="GO:0004333">
    <property type="term" value="F:fumarate hydratase activity"/>
    <property type="evidence" value="ECO:0007669"/>
    <property type="project" value="UniProtKB-EC"/>
</dbReference>